<gene>
    <name evidence="1" type="ORF">UFOVP331_86</name>
</gene>
<evidence type="ECO:0000313" key="1">
    <source>
        <dbReference type="EMBL" id="CAB4138526.1"/>
    </source>
</evidence>
<organism evidence="1">
    <name type="scientific">uncultured Caudovirales phage</name>
    <dbReference type="NCBI Taxonomy" id="2100421"/>
    <lineage>
        <taxon>Viruses</taxon>
        <taxon>Duplodnaviria</taxon>
        <taxon>Heunggongvirae</taxon>
        <taxon>Uroviricota</taxon>
        <taxon>Caudoviricetes</taxon>
        <taxon>Peduoviridae</taxon>
        <taxon>Maltschvirus</taxon>
        <taxon>Maltschvirus maltsch</taxon>
    </lineage>
</organism>
<name>A0A6J5M097_9CAUD</name>
<sequence>MKNIQVLTSVKVNSAIWDEFRISCVKYKFSLQKLADRAMHLYLTDPEFRKKVHSHTNIDIETTKD</sequence>
<protein>
    <submittedName>
        <fullName evidence="1">Uncharacterized protein</fullName>
    </submittedName>
</protein>
<reference evidence="1" key="1">
    <citation type="submission" date="2020-04" db="EMBL/GenBank/DDBJ databases">
        <authorList>
            <person name="Chiriac C."/>
            <person name="Salcher M."/>
            <person name="Ghai R."/>
            <person name="Kavagutti S V."/>
        </authorList>
    </citation>
    <scope>NUCLEOTIDE SEQUENCE</scope>
</reference>
<dbReference type="EMBL" id="LR796345">
    <property type="protein sequence ID" value="CAB4138526.1"/>
    <property type="molecule type" value="Genomic_DNA"/>
</dbReference>
<proteinExistence type="predicted"/>
<accession>A0A6J5M097</accession>